<dbReference type="Proteomes" id="UP000242164">
    <property type="component" value="Unassembled WGS sequence"/>
</dbReference>
<dbReference type="EMBL" id="FMIK01000024">
    <property type="protein sequence ID" value="SCL91182.1"/>
    <property type="molecule type" value="Genomic_DNA"/>
</dbReference>
<dbReference type="AlphaFoldDB" id="A0AAX2CG39"/>
<name>A0AAX2CG39_9BACI</name>
<sequence length="25" mass="2872">MEECGHTPHYEKADLFAAAVTYFLK</sequence>
<evidence type="ECO:0000313" key="2">
    <source>
        <dbReference type="Proteomes" id="UP000242164"/>
    </source>
</evidence>
<gene>
    <name evidence="1" type="ORF">BCB44BAC_01830</name>
</gene>
<comment type="caution">
    <text evidence="1">The sequence shown here is derived from an EMBL/GenBank/DDBJ whole genome shotgun (WGS) entry which is preliminary data.</text>
</comment>
<evidence type="ECO:0000313" key="1">
    <source>
        <dbReference type="EMBL" id="SCL91182.1"/>
    </source>
</evidence>
<reference evidence="1 2" key="1">
    <citation type="submission" date="2016-08" db="EMBL/GenBank/DDBJ databases">
        <authorList>
            <person name="Loux V."/>
            <person name="Rue O."/>
        </authorList>
    </citation>
    <scope>NUCLEOTIDE SEQUENCE [LARGE SCALE GENOMIC DNA]</scope>
    <source>
        <strain evidence="1 2">AFSSA_08CEB44bac</strain>
    </source>
</reference>
<evidence type="ECO:0008006" key="3">
    <source>
        <dbReference type="Google" id="ProtNLM"/>
    </source>
</evidence>
<proteinExistence type="predicted"/>
<organism evidence="1 2">
    <name type="scientific">Bacillus cytotoxicus</name>
    <dbReference type="NCBI Taxonomy" id="580165"/>
    <lineage>
        <taxon>Bacteria</taxon>
        <taxon>Bacillati</taxon>
        <taxon>Bacillota</taxon>
        <taxon>Bacilli</taxon>
        <taxon>Bacillales</taxon>
        <taxon>Bacillaceae</taxon>
        <taxon>Bacillus</taxon>
        <taxon>Bacillus cereus group</taxon>
    </lineage>
</organism>
<protein>
    <recommendedName>
        <fullName evidence="3">Alpha/beta hydrolase</fullName>
    </recommendedName>
</protein>
<accession>A0AAX2CG39</accession>